<accession>A0AAW1YRH8</accession>
<evidence type="ECO:0000259" key="7">
    <source>
        <dbReference type="Pfam" id="PF00892"/>
    </source>
</evidence>
<dbReference type="InterPro" id="IPR000620">
    <property type="entry name" value="EamA_dom"/>
</dbReference>
<feature type="transmembrane region" description="Helical" evidence="6">
    <location>
        <begin position="191"/>
        <end position="211"/>
    </location>
</feature>
<evidence type="ECO:0000256" key="3">
    <source>
        <dbReference type="ARBA" id="ARBA00022692"/>
    </source>
</evidence>
<proteinExistence type="inferred from homology"/>
<evidence type="ECO:0000256" key="4">
    <source>
        <dbReference type="ARBA" id="ARBA00022989"/>
    </source>
</evidence>
<evidence type="ECO:0000256" key="2">
    <source>
        <dbReference type="ARBA" id="ARBA00007635"/>
    </source>
</evidence>
<dbReference type="AlphaFoldDB" id="A0AAW1YRH8"/>
<keyword evidence="4 6" id="KW-1133">Transmembrane helix</keyword>
<dbReference type="Proteomes" id="UP001457282">
    <property type="component" value="Unassembled WGS sequence"/>
</dbReference>
<keyword evidence="5 6" id="KW-0472">Membrane</keyword>
<name>A0AAW1YRH8_RUBAR</name>
<evidence type="ECO:0000256" key="6">
    <source>
        <dbReference type="RuleBase" id="RU363077"/>
    </source>
</evidence>
<feature type="transmembrane region" description="Helical" evidence="6">
    <location>
        <begin position="142"/>
        <end position="160"/>
    </location>
</feature>
<reference evidence="8 9" key="1">
    <citation type="journal article" date="2023" name="G3 (Bethesda)">
        <title>A chromosome-length genome assembly and annotation of blackberry (Rubus argutus, cv. 'Hillquist').</title>
        <authorList>
            <person name="Bruna T."/>
            <person name="Aryal R."/>
            <person name="Dudchenko O."/>
            <person name="Sargent D.J."/>
            <person name="Mead D."/>
            <person name="Buti M."/>
            <person name="Cavallini A."/>
            <person name="Hytonen T."/>
            <person name="Andres J."/>
            <person name="Pham M."/>
            <person name="Weisz D."/>
            <person name="Mascagni F."/>
            <person name="Usai G."/>
            <person name="Natali L."/>
            <person name="Bassil N."/>
            <person name="Fernandez G.E."/>
            <person name="Lomsadze A."/>
            <person name="Armour M."/>
            <person name="Olukolu B."/>
            <person name="Poorten T."/>
            <person name="Britton C."/>
            <person name="Davik J."/>
            <person name="Ashrafi H."/>
            <person name="Aiden E.L."/>
            <person name="Borodovsky M."/>
            <person name="Worthington M."/>
        </authorList>
    </citation>
    <scope>NUCLEOTIDE SEQUENCE [LARGE SCALE GENOMIC DNA]</scope>
    <source>
        <strain evidence="8">PI 553951</strain>
    </source>
</reference>
<keyword evidence="3 6" id="KW-0812">Transmembrane</keyword>
<feature type="transmembrane region" description="Helical" evidence="6">
    <location>
        <begin position="112"/>
        <end position="130"/>
    </location>
</feature>
<dbReference type="InterPro" id="IPR037185">
    <property type="entry name" value="EmrE-like"/>
</dbReference>
<feature type="transmembrane region" description="Helical" evidence="6">
    <location>
        <begin position="79"/>
        <end position="100"/>
    </location>
</feature>
<protein>
    <recommendedName>
        <fullName evidence="6">WAT1-related protein</fullName>
    </recommendedName>
</protein>
<organism evidence="8 9">
    <name type="scientific">Rubus argutus</name>
    <name type="common">Southern blackberry</name>
    <dbReference type="NCBI Taxonomy" id="59490"/>
    <lineage>
        <taxon>Eukaryota</taxon>
        <taxon>Viridiplantae</taxon>
        <taxon>Streptophyta</taxon>
        <taxon>Embryophyta</taxon>
        <taxon>Tracheophyta</taxon>
        <taxon>Spermatophyta</taxon>
        <taxon>Magnoliopsida</taxon>
        <taxon>eudicotyledons</taxon>
        <taxon>Gunneridae</taxon>
        <taxon>Pentapetalae</taxon>
        <taxon>rosids</taxon>
        <taxon>fabids</taxon>
        <taxon>Rosales</taxon>
        <taxon>Rosaceae</taxon>
        <taxon>Rosoideae</taxon>
        <taxon>Rosoideae incertae sedis</taxon>
        <taxon>Rubus</taxon>
    </lineage>
</organism>
<keyword evidence="9" id="KW-1185">Reference proteome</keyword>
<dbReference type="GO" id="GO:0016020">
    <property type="term" value="C:membrane"/>
    <property type="evidence" value="ECO:0007669"/>
    <property type="project" value="UniProtKB-SubCell"/>
</dbReference>
<feature type="domain" description="EamA" evidence="7">
    <location>
        <begin position="18"/>
        <end position="158"/>
    </location>
</feature>
<comment type="similarity">
    <text evidence="2 6">Belongs to the drug/metabolite transporter (DMT) superfamily. Plant drug/metabolite exporter (P-DME) (TC 2.A.7.4) family.</text>
</comment>
<dbReference type="InterPro" id="IPR030184">
    <property type="entry name" value="WAT1-related"/>
</dbReference>
<feature type="transmembrane region" description="Helical" evidence="6">
    <location>
        <begin position="248"/>
        <end position="267"/>
    </location>
</feature>
<comment type="subcellular location">
    <subcellularLocation>
        <location evidence="1 6">Membrane</location>
        <topology evidence="1 6">Multi-pass membrane protein</topology>
    </subcellularLocation>
</comment>
<dbReference type="GO" id="GO:0022857">
    <property type="term" value="F:transmembrane transporter activity"/>
    <property type="evidence" value="ECO:0007669"/>
    <property type="project" value="InterPro"/>
</dbReference>
<comment type="caution">
    <text evidence="8">The sequence shown here is derived from an EMBL/GenBank/DDBJ whole genome shotgun (WGS) entry which is preliminary data.</text>
</comment>
<dbReference type="SUPFAM" id="SSF103481">
    <property type="entry name" value="Multidrug resistance efflux transporter EmrE"/>
    <property type="match status" value="1"/>
</dbReference>
<evidence type="ECO:0000313" key="9">
    <source>
        <dbReference type="Proteomes" id="UP001457282"/>
    </source>
</evidence>
<evidence type="ECO:0000313" key="8">
    <source>
        <dbReference type="EMBL" id="KAK9951320.1"/>
    </source>
</evidence>
<dbReference type="PANTHER" id="PTHR31218">
    <property type="entry name" value="WAT1-RELATED PROTEIN"/>
    <property type="match status" value="1"/>
</dbReference>
<feature type="transmembrane region" description="Helical" evidence="6">
    <location>
        <begin position="223"/>
        <end position="242"/>
    </location>
</feature>
<dbReference type="EMBL" id="JBEDUW010000001">
    <property type="protein sequence ID" value="KAK9951320.1"/>
    <property type="molecule type" value="Genomic_DNA"/>
</dbReference>
<feature type="transmembrane region" description="Helical" evidence="6">
    <location>
        <begin position="46"/>
        <end position="67"/>
    </location>
</feature>
<sequence length="317" mass="34846">MERNGGCFGNFIEGSKPYIAMISLQFGYAGMNIITKVSLNRGMSHYVLVVYRHAFATAAIAPFALVLERKIRTKITFPIFMQLFVLGLLGPVIDQNFYYAGLKFTSPTYSCAMSNMLPAMTFVMAVLCRMEKLDMKRLRCQAKLIGTIVTVAGAMLMTLYKGNIINFPWTSHSANANNAPGSNTEDIPAPLSLTAIVCFLGTLQSIAVTFVMEHKPEAWTIGWDMNLLAAAYAGIVSSSLAYYVQGRIYLGGVLGAVLIVLGLYSVLWGKYKEYKEKELAESFNIPQALTATTTTTTGDITDLQDIEIQKSSQPNKE</sequence>
<evidence type="ECO:0000256" key="5">
    <source>
        <dbReference type="ARBA" id="ARBA00023136"/>
    </source>
</evidence>
<gene>
    <name evidence="8" type="ORF">M0R45_006774</name>
</gene>
<evidence type="ECO:0000256" key="1">
    <source>
        <dbReference type="ARBA" id="ARBA00004141"/>
    </source>
</evidence>
<dbReference type="Pfam" id="PF00892">
    <property type="entry name" value="EamA"/>
    <property type="match status" value="1"/>
</dbReference>